<proteinExistence type="predicted"/>
<name>A0A7W7JZL2_9SPHN</name>
<organism evidence="2 3">
    <name type="scientific">Sphingomonas kyeonggiensis</name>
    <dbReference type="NCBI Taxonomy" id="1268553"/>
    <lineage>
        <taxon>Bacteria</taxon>
        <taxon>Pseudomonadati</taxon>
        <taxon>Pseudomonadota</taxon>
        <taxon>Alphaproteobacteria</taxon>
        <taxon>Sphingomonadales</taxon>
        <taxon>Sphingomonadaceae</taxon>
        <taxon>Sphingomonas</taxon>
    </lineage>
</organism>
<dbReference type="EMBL" id="JACHLN010000001">
    <property type="protein sequence ID" value="MBB4837640.1"/>
    <property type="molecule type" value="Genomic_DNA"/>
</dbReference>
<gene>
    <name evidence="2" type="ORF">HNP52_000691</name>
</gene>
<dbReference type="RefSeq" id="WP_184162502.1">
    <property type="nucleotide sequence ID" value="NZ_JACHLN010000001.1"/>
</dbReference>
<protein>
    <submittedName>
        <fullName evidence="2">Uncharacterized protein</fullName>
    </submittedName>
</protein>
<evidence type="ECO:0000256" key="1">
    <source>
        <dbReference type="SAM" id="MobiDB-lite"/>
    </source>
</evidence>
<evidence type="ECO:0000313" key="2">
    <source>
        <dbReference type="EMBL" id="MBB4837640.1"/>
    </source>
</evidence>
<evidence type="ECO:0000313" key="3">
    <source>
        <dbReference type="Proteomes" id="UP000575241"/>
    </source>
</evidence>
<feature type="region of interest" description="Disordered" evidence="1">
    <location>
        <begin position="25"/>
        <end position="64"/>
    </location>
</feature>
<sequence>MDRQTHKVTALIAFGVIASAMVAEGARPPRLPRREATAPVAGSRRRRGGPGGGRRLAPSAFLLQ</sequence>
<dbReference type="AlphaFoldDB" id="A0A7W7JZL2"/>
<dbReference type="Proteomes" id="UP000575241">
    <property type="component" value="Unassembled WGS sequence"/>
</dbReference>
<comment type="caution">
    <text evidence="2">The sequence shown here is derived from an EMBL/GenBank/DDBJ whole genome shotgun (WGS) entry which is preliminary data.</text>
</comment>
<keyword evidence="3" id="KW-1185">Reference proteome</keyword>
<reference evidence="2 3" key="1">
    <citation type="submission" date="2020-08" db="EMBL/GenBank/DDBJ databases">
        <title>Functional genomics of gut bacteria from endangered species of beetles.</title>
        <authorList>
            <person name="Carlos-Shanley C."/>
        </authorList>
    </citation>
    <scope>NUCLEOTIDE SEQUENCE [LARGE SCALE GENOMIC DNA]</scope>
    <source>
        <strain evidence="2 3">S00224</strain>
    </source>
</reference>
<accession>A0A7W7JZL2</accession>